<protein>
    <submittedName>
        <fullName evidence="1">Uncharacterized protein</fullName>
    </submittedName>
</protein>
<dbReference type="EMBL" id="BDLS01000002">
    <property type="protein sequence ID" value="GAV93168.1"/>
    <property type="molecule type" value="Genomic_DNA"/>
</dbReference>
<reference evidence="1" key="1">
    <citation type="submission" date="2017-01" db="EMBL/GenBank/DDBJ databases">
        <title>Draft genome sequence of uncultured bacilliform virus purified from snow crab.</title>
        <authorList>
            <person name="Takano T."/>
        </authorList>
    </citation>
    <scope>NUCLEOTIDE SEQUENCE</scope>
    <source>
        <strain evidence="1">Isolate_1</strain>
    </source>
</reference>
<evidence type="ECO:0000313" key="1">
    <source>
        <dbReference type="EMBL" id="GAV93168.1"/>
    </source>
</evidence>
<gene>
    <name evidence="1" type="ORF">SCV_044</name>
</gene>
<accession>A0A1Q3DLV0</accession>
<name>A0A1Q3DLV0_9VIRU</name>
<proteinExistence type="predicted"/>
<organism evidence="1">
    <name type="scientific">Chionoecetes opilio bacilliform virus</name>
    <dbReference type="NCBI Taxonomy" id="1825681"/>
    <lineage>
        <taxon>Viruses</taxon>
        <taxon>Viruses incertae sedis</taxon>
        <taxon>Naldaviricetes</taxon>
        <taxon>Nimaviridae</taxon>
    </lineage>
</organism>
<comment type="caution">
    <text evidence="1">The sequence shown here is derived from an EMBL/GenBank/DDBJ whole genome shotgun (WGS) entry which is preliminary data.</text>
</comment>
<sequence>MMGALYRQAKDLSSILGMMVHGMKMDLVEDRYGDGPKGDSGWISSVACERQVLVNSKVASQC</sequence>